<evidence type="ECO:0000256" key="3">
    <source>
        <dbReference type="ARBA" id="ARBA00022529"/>
    </source>
</evidence>
<keyword evidence="3" id="KW-0929">Antimicrobial</keyword>
<protein>
    <recommendedName>
        <fullName evidence="9">Beta-defensin-like domain-containing protein</fullName>
    </recommendedName>
</protein>
<evidence type="ECO:0000256" key="8">
    <source>
        <dbReference type="SAM" id="SignalP"/>
    </source>
</evidence>
<dbReference type="AlphaFoldDB" id="A0A803SN24"/>
<dbReference type="Ensembl" id="ENSACAT00000043524.1">
    <property type="protein sequence ID" value="ENSACAP00000024364.1"/>
    <property type="gene ID" value="ENSACAG00000039598.1"/>
</dbReference>
<dbReference type="PANTHER" id="PTHR20515:SF0">
    <property type="entry name" value="BETA-DEFENSIN 103"/>
    <property type="match status" value="1"/>
</dbReference>
<name>A0A803SN24_ANOCA</name>
<dbReference type="GeneTree" id="ENSGT01040000244791"/>
<keyword evidence="11" id="KW-1185">Reference proteome</keyword>
<keyword evidence="4 8" id="KW-0732">Signal</keyword>
<dbReference type="Pfam" id="PF00711">
    <property type="entry name" value="Defensin_beta"/>
    <property type="match status" value="1"/>
</dbReference>
<evidence type="ECO:0000256" key="2">
    <source>
        <dbReference type="ARBA" id="ARBA00022525"/>
    </source>
</evidence>
<evidence type="ECO:0000256" key="4">
    <source>
        <dbReference type="ARBA" id="ARBA00022729"/>
    </source>
</evidence>
<dbReference type="Proteomes" id="UP000001646">
    <property type="component" value="Unplaced"/>
</dbReference>
<sequence length="67" mass="7653">MRTAFLLVVLFFALLLVSPGDGQRVPRFVSHCLRRGGICRYDDCSEGEEQIGTCYHHTMICCRDEVM</sequence>
<evidence type="ECO:0000256" key="6">
    <source>
        <dbReference type="ARBA" id="ARBA00023022"/>
    </source>
</evidence>
<feature type="signal peptide" evidence="8">
    <location>
        <begin position="1"/>
        <end position="22"/>
    </location>
</feature>
<feature type="domain" description="Beta-defensin-like" evidence="9">
    <location>
        <begin position="31"/>
        <end position="63"/>
    </location>
</feature>
<dbReference type="PANTHER" id="PTHR20515">
    <property type="entry name" value="BETA-DEFENSIN"/>
    <property type="match status" value="1"/>
</dbReference>
<keyword evidence="5" id="KW-0211">Defensin</keyword>
<reference evidence="10" key="1">
    <citation type="submission" date="2009-12" db="EMBL/GenBank/DDBJ databases">
        <title>The Genome Sequence of Anolis carolinensis (Green Anole Lizard).</title>
        <authorList>
            <consortium name="The Genome Sequencing Platform"/>
            <person name="Di Palma F."/>
            <person name="Alfoldi J."/>
            <person name="Heiman D."/>
            <person name="Young S."/>
            <person name="Grabherr M."/>
            <person name="Johnson J."/>
            <person name="Lander E.S."/>
            <person name="Lindblad-Toh K."/>
        </authorList>
    </citation>
    <scope>NUCLEOTIDE SEQUENCE [LARGE SCALE GENOMIC DNA]</scope>
    <source>
        <strain evidence="10">JBL SC #1</strain>
    </source>
</reference>
<dbReference type="GO" id="GO:0042742">
    <property type="term" value="P:defense response to bacterium"/>
    <property type="evidence" value="ECO:0007669"/>
    <property type="project" value="UniProtKB-KW"/>
</dbReference>
<dbReference type="FunFam" id="3.10.360.10:FF:000001">
    <property type="entry name" value="Beta-defensin 1"/>
    <property type="match status" value="1"/>
</dbReference>
<evidence type="ECO:0000256" key="5">
    <source>
        <dbReference type="ARBA" id="ARBA00022940"/>
    </source>
</evidence>
<organism evidence="10 11">
    <name type="scientific">Anolis carolinensis</name>
    <name type="common">Green anole</name>
    <name type="synonym">American chameleon</name>
    <dbReference type="NCBI Taxonomy" id="28377"/>
    <lineage>
        <taxon>Eukaryota</taxon>
        <taxon>Metazoa</taxon>
        <taxon>Chordata</taxon>
        <taxon>Craniata</taxon>
        <taxon>Vertebrata</taxon>
        <taxon>Euteleostomi</taxon>
        <taxon>Lepidosauria</taxon>
        <taxon>Squamata</taxon>
        <taxon>Bifurcata</taxon>
        <taxon>Unidentata</taxon>
        <taxon>Episquamata</taxon>
        <taxon>Toxicofera</taxon>
        <taxon>Iguania</taxon>
        <taxon>Dactyloidae</taxon>
        <taxon>Anolis</taxon>
    </lineage>
</organism>
<dbReference type="GO" id="GO:0005576">
    <property type="term" value="C:extracellular region"/>
    <property type="evidence" value="ECO:0007669"/>
    <property type="project" value="UniProtKB-SubCell"/>
</dbReference>
<dbReference type="SUPFAM" id="SSF57392">
    <property type="entry name" value="Defensin-like"/>
    <property type="match status" value="1"/>
</dbReference>
<dbReference type="Gene3D" id="3.10.360.10">
    <property type="entry name" value="Antimicrobial Peptide, Beta-defensin 2, Chain A"/>
    <property type="match status" value="1"/>
</dbReference>
<dbReference type="InterPro" id="IPR001855">
    <property type="entry name" value="Defensin_beta-like"/>
</dbReference>
<dbReference type="InParanoid" id="A0A803SN24"/>
<evidence type="ECO:0000256" key="1">
    <source>
        <dbReference type="ARBA" id="ARBA00004613"/>
    </source>
</evidence>
<keyword evidence="6" id="KW-0044">Antibiotic</keyword>
<evidence type="ECO:0000313" key="10">
    <source>
        <dbReference type="Ensembl" id="ENSACAP00000024364.1"/>
    </source>
</evidence>
<keyword evidence="2" id="KW-0964">Secreted</keyword>
<accession>A0A803SN24</accession>
<proteinExistence type="predicted"/>
<evidence type="ECO:0000313" key="11">
    <source>
        <dbReference type="Proteomes" id="UP000001646"/>
    </source>
</evidence>
<reference evidence="10" key="3">
    <citation type="submission" date="2025-09" db="UniProtKB">
        <authorList>
            <consortium name="Ensembl"/>
        </authorList>
    </citation>
    <scope>IDENTIFICATION</scope>
</reference>
<reference evidence="10" key="2">
    <citation type="submission" date="2025-08" db="UniProtKB">
        <authorList>
            <consortium name="Ensembl"/>
        </authorList>
    </citation>
    <scope>IDENTIFICATION</scope>
</reference>
<keyword evidence="7" id="KW-1015">Disulfide bond</keyword>
<evidence type="ECO:0000259" key="9">
    <source>
        <dbReference type="Pfam" id="PF00711"/>
    </source>
</evidence>
<evidence type="ECO:0000256" key="7">
    <source>
        <dbReference type="ARBA" id="ARBA00023157"/>
    </source>
</evidence>
<comment type="subcellular location">
    <subcellularLocation>
        <location evidence="1">Secreted</location>
    </subcellularLocation>
</comment>
<feature type="chain" id="PRO_5032368156" description="Beta-defensin-like domain-containing protein" evidence="8">
    <location>
        <begin position="23"/>
        <end position="67"/>
    </location>
</feature>